<gene>
    <name evidence="7" type="ORF">PAHAL_2G433200</name>
</gene>
<sequence>MPQLPMATPGNSSLQSPSPNRRSPVWKYYEPELINEDGVLKAVCKYCGSKMTTRRKTGTTSLRNHISEYCSKIPSEVRNKFIATMKKPVESPFLFNSPKKPRVNDYLVHQSGGFF</sequence>
<dbReference type="GO" id="GO:1990837">
    <property type="term" value="F:sequence-specific double-stranded DNA binding"/>
    <property type="evidence" value="ECO:0007669"/>
    <property type="project" value="TreeGrafter"/>
</dbReference>
<organism evidence="7">
    <name type="scientific">Panicum hallii</name>
    <dbReference type="NCBI Taxonomy" id="206008"/>
    <lineage>
        <taxon>Eukaryota</taxon>
        <taxon>Viridiplantae</taxon>
        <taxon>Streptophyta</taxon>
        <taxon>Embryophyta</taxon>
        <taxon>Tracheophyta</taxon>
        <taxon>Spermatophyta</taxon>
        <taxon>Magnoliopsida</taxon>
        <taxon>Liliopsida</taxon>
        <taxon>Poales</taxon>
        <taxon>Poaceae</taxon>
        <taxon>PACMAD clade</taxon>
        <taxon>Panicoideae</taxon>
        <taxon>Panicodae</taxon>
        <taxon>Paniceae</taxon>
        <taxon>Panicinae</taxon>
        <taxon>Panicum</taxon>
        <taxon>Panicum sect. Panicum</taxon>
    </lineage>
</organism>
<feature type="domain" description="BED-type" evidence="6">
    <location>
        <begin position="20"/>
        <end position="77"/>
    </location>
</feature>
<dbReference type="AlphaFoldDB" id="A0A2T8KSN0"/>
<dbReference type="PROSITE" id="PS50808">
    <property type="entry name" value="ZF_BED"/>
    <property type="match status" value="1"/>
</dbReference>
<dbReference type="InterPro" id="IPR036236">
    <property type="entry name" value="Znf_C2H2_sf"/>
</dbReference>
<evidence type="ECO:0000256" key="5">
    <source>
        <dbReference type="SAM" id="MobiDB-lite"/>
    </source>
</evidence>
<dbReference type="InterPro" id="IPR053031">
    <property type="entry name" value="Cuticle_assoc_protein"/>
</dbReference>
<feature type="region of interest" description="Disordered" evidence="5">
    <location>
        <begin position="1"/>
        <end position="22"/>
    </location>
</feature>
<name>A0A2T8KSN0_9POAL</name>
<evidence type="ECO:0000313" key="7">
    <source>
        <dbReference type="EMBL" id="PVH65142.1"/>
    </source>
</evidence>
<keyword evidence="1" id="KW-0479">Metal-binding</keyword>
<evidence type="ECO:0000256" key="1">
    <source>
        <dbReference type="ARBA" id="ARBA00022723"/>
    </source>
</evidence>
<dbReference type="GO" id="GO:0005634">
    <property type="term" value="C:nucleus"/>
    <property type="evidence" value="ECO:0007669"/>
    <property type="project" value="TreeGrafter"/>
</dbReference>
<keyword evidence="2 4" id="KW-0863">Zinc-finger</keyword>
<dbReference type="PANTHER" id="PTHR34396">
    <property type="entry name" value="OS03G0264950 PROTEIN-RELATED"/>
    <property type="match status" value="1"/>
</dbReference>
<dbReference type="EMBL" id="CM008047">
    <property type="protein sequence ID" value="PVH65142.1"/>
    <property type="molecule type" value="Genomic_DNA"/>
</dbReference>
<reference evidence="7" key="1">
    <citation type="submission" date="2018-04" db="EMBL/GenBank/DDBJ databases">
        <title>WGS assembly of Panicum hallii.</title>
        <authorList>
            <person name="Lovell J."/>
            <person name="Jenkins J."/>
            <person name="Lowry D."/>
            <person name="Mamidi S."/>
            <person name="Sreedasyam A."/>
            <person name="Weng X."/>
            <person name="Barry K."/>
            <person name="Bonette J."/>
            <person name="Campitelli B."/>
            <person name="Daum C."/>
            <person name="Gordon S."/>
            <person name="Gould B."/>
            <person name="Lipzen A."/>
            <person name="Macqueen A."/>
            <person name="Palacio-Mejia J."/>
            <person name="Plott C."/>
            <person name="Shakirov E."/>
            <person name="Shu S."/>
            <person name="Yoshinaga Y."/>
            <person name="Zane M."/>
            <person name="Rokhsar D."/>
            <person name="Grimwood J."/>
            <person name="Schmutz J."/>
            <person name="Juenger T."/>
        </authorList>
    </citation>
    <scope>NUCLEOTIDE SEQUENCE [LARGE SCALE GENOMIC DNA]</scope>
    <source>
        <strain evidence="7">FIL2</strain>
    </source>
</reference>
<evidence type="ECO:0000259" key="6">
    <source>
        <dbReference type="PROSITE" id="PS50808"/>
    </source>
</evidence>
<evidence type="ECO:0000256" key="4">
    <source>
        <dbReference type="PROSITE-ProRule" id="PRU00027"/>
    </source>
</evidence>
<proteinExistence type="predicted"/>
<dbReference type="Proteomes" id="UP000243499">
    <property type="component" value="Chromosome 2"/>
</dbReference>
<accession>A0A2T8KSN0</accession>
<evidence type="ECO:0000256" key="2">
    <source>
        <dbReference type="ARBA" id="ARBA00022771"/>
    </source>
</evidence>
<dbReference type="PANTHER" id="PTHR34396:SF26">
    <property type="entry name" value="OS03G0264950 PROTEIN"/>
    <property type="match status" value="1"/>
</dbReference>
<keyword evidence="3" id="KW-0862">Zinc</keyword>
<feature type="compositionally biased region" description="Polar residues" evidence="5">
    <location>
        <begin position="9"/>
        <end position="21"/>
    </location>
</feature>
<dbReference type="Gramene" id="PVH65142">
    <property type="protein sequence ID" value="PVH65142"/>
    <property type="gene ID" value="PAHAL_2G433200"/>
</dbReference>
<dbReference type="SMART" id="SM00614">
    <property type="entry name" value="ZnF_BED"/>
    <property type="match status" value="1"/>
</dbReference>
<dbReference type="Pfam" id="PF02892">
    <property type="entry name" value="zf-BED"/>
    <property type="match status" value="1"/>
</dbReference>
<protein>
    <recommendedName>
        <fullName evidence="6">BED-type domain-containing protein</fullName>
    </recommendedName>
</protein>
<dbReference type="SUPFAM" id="SSF57667">
    <property type="entry name" value="beta-beta-alpha zinc fingers"/>
    <property type="match status" value="1"/>
</dbReference>
<dbReference type="GO" id="GO:0008270">
    <property type="term" value="F:zinc ion binding"/>
    <property type="evidence" value="ECO:0007669"/>
    <property type="project" value="UniProtKB-KW"/>
</dbReference>
<evidence type="ECO:0000256" key="3">
    <source>
        <dbReference type="ARBA" id="ARBA00022833"/>
    </source>
</evidence>
<dbReference type="InterPro" id="IPR003656">
    <property type="entry name" value="Znf_BED"/>
</dbReference>
<dbReference type="GO" id="GO:0006357">
    <property type="term" value="P:regulation of transcription by RNA polymerase II"/>
    <property type="evidence" value="ECO:0007669"/>
    <property type="project" value="TreeGrafter"/>
</dbReference>